<feature type="transmembrane region" description="Helical" evidence="5">
    <location>
        <begin position="174"/>
        <end position="197"/>
    </location>
</feature>
<dbReference type="InterPro" id="IPR002523">
    <property type="entry name" value="MgTranspt_CorA/ZnTranspt_ZntB"/>
</dbReference>
<dbReference type="AlphaFoldDB" id="A0A9P9IJX3"/>
<keyword evidence="2 5" id="KW-0812">Transmembrane</keyword>
<sequence length="208" mass="23551">RAILAHYLHLIEYNDAILSSMEFPLQRKDDFSAIDIASLEGQWSDIQLICSRCNRYIKDVSSIMLQLSISYEDPGTSGSNTTHSWTESKKDFQYIYMQLKVLKGRAEFLNESLTGLTGIIGNARSLKEAKRSIREAKAVKTLTLVAMVFIPLSFTTGLFSMYDDYLPGRTRFSIFFAVSLPLIMLVFAATLMIDLGYDANGNWNIRTM</sequence>
<reference evidence="6" key="1">
    <citation type="journal article" date="2021" name="Nat. Commun.">
        <title>Genetic determinants of endophytism in the Arabidopsis root mycobiome.</title>
        <authorList>
            <person name="Mesny F."/>
            <person name="Miyauchi S."/>
            <person name="Thiergart T."/>
            <person name="Pickel B."/>
            <person name="Atanasova L."/>
            <person name="Karlsson M."/>
            <person name="Huettel B."/>
            <person name="Barry K.W."/>
            <person name="Haridas S."/>
            <person name="Chen C."/>
            <person name="Bauer D."/>
            <person name="Andreopoulos W."/>
            <person name="Pangilinan J."/>
            <person name="LaButti K."/>
            <person name="Riley R."/>
            <person name="Lipzen A."/>
            <person name="Clum A."/>
            <person name="Drula E."/>
            <person name="Henrissat B."/>
            <person name="Kohler A."/>
            <person name="Grigoriev I.V."/>
            <person name="Martin F.M."/>
            <person name="Hacquard S."/>
        </authorList>
    </citation>
    <scope>NUCLEOTIDE SEQUENCE</scope>
    <source>
        <strain evidence="6">MPI-CAGE-AT-0021</strain>
    </source>
</reference>
<proteinExistence type="predicted"/>
<dbReference type="GO" id="GO:0046873">
    <property type="term" value="F:metal ion transmembrane transporter activity"/>
    <property type="evidence" value="ECO:0007669"/>
    <property type="project" value="InterPro"/>
</dbReference>
<protein>
    <submittedName>
        <fullName evidence="6">Uncharacterized protein</fullName>
    </submittedName>
</protein>
<evidence type="ECO:0000313" key="7">
    <source>
        <dbReference type="Proteomes" id="UP000717696"/>
    </source>
</evidence>
<comment type="caution">
    <text evidence="6">The sequence shown here is derived from an EMBL/GenBank/DDBJ whole genome shotgun (WGS) entry which is preliminary data.</text>
</comment>
<keyword evidence="3 5" id="KW-1133">Transmembrane helix</keyword>
<dbReference type="EMBL" id="JAGMUU010000024">
    <property type="protein sequence ID" value="KAH7124953.1"/>
    <property type="molecule type" value="Genomic_DNA"/>
</dbReference>
<dbReference type="Proteomes" id="UP000717696">
    <property type="component" value="Unassembled WGS sequence"/>
</dbReference>
<evidence type="ECO:0000256" key="1">
    <source>
        <dbReference type="ARBA" id="ARBA00004141"/>
    </source>
</evidence>
<dbReference type="GO" id="GO:0016020">
    <property type="term" value="C:membrane"/>
    <property type="evidence" value="ECO:0007669"/>
    <property type="project" value="UniProtKB-SubCell"/>
</dbReference>
<organism evidence="6 7">
    <name type="scientific">Dactylonectria estremocensis</name>
    <dbReference type="NCBI Taxonomy" id="1079267"/>
    <lineage>
        <taxon>Eukaryota</taxon>
        <taxon>Fungi</taxon>
        <taxon>Dikarya</taxon>
        <taxon>Ascomycota</taxon>
        <taxon>Pezizomycotina</taxon>
        <taxon>Sordariomycetes</taxon>
        <taxon>Hypocreomycetidae</taxon>
        <taxon>Hypocreales</taxon>
        <taxon>Nectriaceae</taxon>
        <taxon>Dactylonectria</taxon>
    </lineage>
</organism>
<feature type="transmembrane region" description="Helical" evidence="5">
    <location>
        <begin position="141"/>
        <end position="162"/>
    </location>
</feature>
<evidence type="ECO:0000256" key="4">
    <source>
        <dbReference type="ARBA" id="ARBA00023136"/>
    </source>
</evidence>
<gene>
    <name evidence="6" type="ORF">B0J13DRAFT_408027</name>
</gene>
<comment type="subcellular location">
    <subcellularLocation>
        <location evidence="1">Membrane</location>
        <topology evidence="1">Multi-pass membrane protein</topology>
    </subcellularLocation>
</comment>
<feature type="non-terminal residue" evidence="6">
    <location>
        <position position="1"/>
    </location>
</feature>
<name>A0A9P9IJX3_9HYPO</name>
<keyword evidence="4 5" id="KW-0472">Membrane</keyword>
<evidence type="ECO:0000256" key="5">
    <source>
        <dbReference type="SAM" id="Phobius"/>
    </source>
</evidence>
<dbReference type="Gene3D" id="1.20.58.340">
    <property type="entry name" value="Magnesium transport protein CorA, transmembrane region"/>
    <property type="match status" value="1"/>
</dbReference>
<evidence type="ECO:0000256" key="3">
    <source>
        <dbReference type="ARBA" id="ARBA00022989"/>
    </source>
</evidence>
<dbReference type="SUPFAM" id="SSF144083">
    <property type="entry name" value="Magnesium transport protein CorA, transmembrane region"/>
    <property type="match status" value="1"/>
</dbReference>
<accession>A0A9P9IJX3</accession>
<dbReference type="Pfam" id="PF01544">
    <property type="entry name" value="CorA"/>
    <property type="match status" value="1"/>
</dbReference>
<dbReference type="OrthoDB" id="5065313at2759"/>
<evidence type="ECO:0000256" key="2">
    <source>
        <dbReference type="ARBA" id="ARBA00022692"/>
    </source>
</evidence>
<feature type="non-terminal residue" evidence="6">
    <location>
        <position position="208"/>
    </location>
</feature>
<dbReference type="InterPro" id="IPR045863">
    <property type="entry name" value="CorA_TM1_TM2"/>
</dbReference>
<evidence type="ECO:0000313" key="6">
    <source>
        <dbReference type="EMBL" id="KAH7124953.1"/>
    </source>
</evidence>
<keyword evidence="7" id="KW-1185">Reference proteome</keyword>